<comment type="caution">
    <text evidence="1">The sequence shown here is derived from an EMBL/GenBank/DDBJ whole genome shotgun (WGS) entry which is preliminary data.</text>
</comment>
<organism evidence="1 2">
    <name type="scientific">Cellulosimicrobium composti</name>
    <dbReference type="NCBI Taxonomy" id="2672572"/>
    <lineage>
        <taxon>Bacteria</taxon>
        <taxon>Bacillati</taxon>
        <taxon>Actinomycetota</taxon>
        <taxon>Actinomycetes</taxon>
        <taxon>Micrococcales</taxon>
        <taxon>Promicromonosporaceae</taxon>
        <taxon>Cellulosimicrobium</taxon>
    </lineage>
</organism>
<evidence type="ECO:0000313" key="2">
    <source>
        <dbReference type="Proteomes" id="UP000471672"/>
    </source>
</evidence>
<sequence length="52" mass="5780">MDCPHRAVSLTQEQVPLRHCVSVVHWFTCDACGERAAVVTRTEAVVGRDDAR</sequence>
<evidence type="ECO:0000313" key="1">
    <source>
        <dbReference type="EMBL" id="NDO89872.1"/>
    </source>
</evidence>
<dbReference type="EMBL" id="JAAFAN010000030">
    <property type="protein sequence ID" value="NDO89872.1"/>
    <property type="molecule type" value="Genomic_DNA"/>
</dbReference>
<dbReference type="RefSeq" id="WP_155858597.1">
    <property type="nucleotide sequence ID" value="NZ_JAAFAN010000030.1"/>
</dbReference>
<protein>
    <submittedName>
        <fullName evidence="1">Uncharacterized protein</fullName>
    </submittedName>
</protein>
<name>A0ABX0BCJ0_9MICO</name>
<reference evidence="1 2" key="1">
    <citation type="journal article" date="2021" name="Arch. Microbiol.">
        <title>Cellulosimicrobium fucosivorans sp. nov., isolated from San Elijo Lagoon, contains a fucose metabolic pathway linked to carotenoid production.</title>
        <authorList>
            <person name="Aviles F.A."/>
            <person name="Kyndt J.A."/>
        </authorList>
    </citation>
    <scope>NUCLEOTIDE SEQUENCE [LARGE SCALE GENOMIC DNA]</scope>
    <source>
        <strain evidence="1 2">SE3</strain>
    </source>
</reference>
<keyword evidence="2" id="KW-1185">Reference proteome</keyword>
<dbReference type="Proteomes" id="UP000471672">
    <property type="component" value="Unassembled WGS sequence"/>
</dbReference>
<proteinExistence type="predicted"/>
<gene>
    <name evidence="1" type="ORF">GYH36_10405</name>
</gene>
<accession>A0ABX0BCJ0</accession>